<feature type="region of interest" description="Disordered" evidence="5">
    <location>
        <begin position="1003"/>
        <end position="1071"/>
    </location>
</feature>
<evidence type="ECO:0000256" key="1">
    <source>
        <dbReference type="ARBA" id="ARBA00004141"/>
    </source>
</evidence>
<feature type="transmembrane region" description="Helical" evidence="6">
    <location>
        <begin position="494"/>
        <end position="514"/>
    </location>
</feature>
<feature type="transmembrane region" description="Helical" evidence="6">
    <location>
        <begin position="58"/>
        <end position="75"/>
    </location>
</feature>
<evidence type="ECO:0000256" key="4">
    <source>
        <dbReference type="ARBA" id="ARBA00023136"/>
    </source>
</evidence>
<dbReference type="CDD" id="cd17323">
    <property type="entry name" value="MFS_Tpo1_MDR_like"/>
    <property type="match status" value="1"/>
</dbReference>
<accession>A0A8H3VD59</accession>
<comment type="caution">
    <text evidence="7">The sequence shown here is derived from an EMBL/GenBank/DDBJ whole genome shotgun (WGS) entry which is preliminary data.</text>
</comment>
<feature type="transmembrane region" description="Helical" evidence="6">
    <location>
        <begin position="243"/>
        <end position="264"/>
    </location>
</feature>
<feature type="transmembrane region" description="Helical" evidence="6">
    <location>
        <begin position="360"/>
        <end position="379"/>
    </location>
</feature>
<evidence type="ECO:0000313" key="7">
    <source>
        <dbReference type="EMBL" id="KAE9985498.1"/>
    </source>
</evidence>
<keyword evidence="3 6" id="KW-1133">Transmembrane helix</keyword>
<protein>
    <recommendedName>
        <fullName evidence="9">Major facilitator superfamily (MFS) profile domain-containing protein</fullName>
    </recommendedName>
</protein>
<evidence type="ECO:0000256" key="2">
    <source>
        <dbReference type="ARBA" id="ARBA00022692"/>
    </source>
</evidence>
<feature type="transmembrane region" description="Helical" evidence="6">
    <location>
        <begin position="643"/>
        <end position="661"/>
    </location>
</feature>
<feature type="transmembrane region" description="Helical" evidence="6">
    <location>
        <begin position="534"/>
        <end position="554"/>
    </location>
</feature>
<feature type="transmembrane region" description="Helical" evidence="6">
    <location>
        <begin position="794"/>
        <end position="815"/>
    </location>
</feature>
<dbReference type="InterPro" id="IPR010291">
    <property type="entry name" value="Ion_channel_UNC-93"/>
</dbReference>
<dbReference type="EMBL" id="WNWQ01000006">
    <property type="protein sequence ID" value="KAE9985498.1"/>
    <property type="molecule type" value="Genomic_DNA"/>
</dbReference>
<feature type="transmembrane region" description="Helical" evidence="6">
    <location>
        <begin position="87"/>
        <end position="109"/>
    </location>
</feature>
<feature type="transmembrane region" description="Helical" evidence="6">
    <location>
        <begin position="212"/>
        <end position="231"/>
    </location>
</feature>
<proteinExistence type="predicted"/>
<dbReference type="GO" id="GO:0005886">
    <property type="term" value="C:plasma membrane"/>
    <property type="evidence" value="ECO:0007669"/>
    <property type="project" value="TreeGrafter"/>
</dbReference>
<feature type="transmembrane region" description="Helical" evidence="6">
    <location>
        <begin position="34"/>
        <end position="51"/>
    </location>
</feature>
<reference evidence="7 8" key="1">
    <citation type="submission" date="2019-11" db="EMBL/GenBank/DDBJ databases">
        <title>Venturia inaequalis Genome Resource.</title>
        <authorList>
            <person name="Lichtner F.J."/>
        </authorList>
    </citation>
    <scope>NUCLEOTIDE SEQUENCE [LARGE SCALE GENOMIC DNA]</scope>
    <source>
        <strain evidence="7">Bline_iso_100314</strain>
    </source>
</reference>
<feature type="transmembrane region" description="Helical" evidence="6">
    <location>
        <begin position="754"/>
        <end position="773"/>
    </location>
</feature>
<feature type="transmembrane region" description="Helical" evidence="6">
    <location>
        <begin position="154"/>
        <end position="174"/>
    </location>
</feature>
<feature type="compositionally biased region" description="Gly residues" evidence="5">
    <location>
        <begin position="1007"/>
        <end position="1026"/>
    </location>
</feature>
<feature type="region of interest" description="Disordered" evidence="5">
    <location>
        <begin position="447"/>
        <end position="487"/>
    </location>
</feature>
<evidence type="ECO:0000256" key="6">
    <source>
        <dbReference type="SAM" id="Phobius"/>
    </source>
</evidence>
<evidence type="ECO:0000256" key="5">
    <source>
        <dbReference type="SAM" id="MobiDB-lite"/>
    </source>
</evidence>
<evidence type="ECO:0008006" key="9">
    <source>
        <dbReference type="Google" id="ProtNLM"/>
    </source>
</evidence>
<dbReference type="Proteomes" id="UP000433883">
    <property type="component" value="Unassembled WGS sequence"/>
</dbReference>
<keyword evidence="2 6" id="KW-0812">Transmembrane</keyword>
<dbReference type="InterPro" id="IPR036259">
    <property type="entry name" value="MFS_trans_sf"/>
</dbReference>
<feature type="region of interest" description="Disordered" evidence="5">
    <location>
        <begin position="1438"/>
        <end position="1483"/>
    </location>
</feature>
<feature type="compositionally biased region" description="Acidic residues" evidence="5">
    <location>
        <begin position="417"/>
        <end position="430"/>
    </location>
</feature>
<feature type="transmembrane region" description="Helical" evidence="6">
    <location>
        <begin position="715"/>
        <end position="734"/>
    </location>
</feature>
<dbReference type="Gene3D" id="1.20.1250.20">
    <property type="entry name" value="MFS general substrate transporter like domains"/>
    <property type="match status" value="2"/>
</dbReference>
<dbReference type="GO" id="GO:0022857">
    <property type="term" value="F:transmembrane transporter activity"/>
    <property type="evidence" value="ECO:0007669"/>
    <property type="project" value="InterPro"/>
</dbReference>
<feature type="transmembrane region" description="Helical" evidence="6">
    <location>
        <begin position="854"/>
        <end position="872"/>
    </location>
</feature>
<feature type="transmembrane region" description="Helical" evidence="6">
    <location>
        <begin position="385"/>
        <end position="405"/>
    </location>
</feature>
<keyword evidence="4 6" id="KW-0472">Membrane</keyword>
<feature type="transmembrane region" description="Helical" evidence="6">
    <location>
        <begin position="821"/>
        <end position="842"/>
    </location>
</feature>
<gene>
    <name evidence="7" type="ORF">BLS_007557</name>
</gene>
<feature type="transmembrane region" description="Helical" evidence="6">
    <location>
        <begin position="315"/>
        <end position="339"/>
    </location>
</feature>
<dbReference type="PANTHER" id="PTHR23502">
    <property type="entry name" value="MAJOR FACILITATOR SUPERFAMILY"/>
    <property type="match status" value="1"/>
</dbReference>
<dbReference type="Pfam" id="PF07690">
    <property type="entry name" value="MFS_1"/>
    <property type="match status" value="1"/>
</dbReference>
<feature type="compositionally biased region" description="Polar residues" evidence="5">
    <location>
        <begin position="460"/>
        <end position="475"/>
    </location>
</feature>
<sequence>MWIIAISISGIWTALNNLGAGGQAKPFLNNAANALTYGLMSFGCTIAGGLSNKISAKWTLVLGAAFYTPYAAGLYCNNRFGNEWFMLLGAALCGIGASMLWASEAAIAVGYPEDAKRGRYVGIWMCIRQLGPLVGGAISLALNVGTKQTGKVSYNTYLGLIAISALGAPFALLLSQPQDVVRSDGTKIPYMRETSVGVEARAIWKQMKSKRILLLIPVFIAGQWGVTYQSNYLTTYFTVRARALASFLTAIVGFLGNIVTGFILDLDISQSAKLRWIYVGIAVLITAAWTWVAVVQVNFSSKTEAPSLDLDSGSIFGSAFTVYLFFKLFYEALQTYLYWSMGETGGEQRAGDISRTTGILRSWESIGSTFAYIVGATHWSNQNSMILSFVLWGVTVPFTLMAVFGEWSEDTGLTREDEGEQPESASDVEEQAVRIEKGDKVFEEQAQYSMPPKQNERTPLLQNGDTEQQSDSQAVQFKHGDPDNPKNWSKGTKYLQVFLVFLVGNTCTMAGSIFSPGMDDLAKELGVGHKMALLGETTFLCMLGVGPLILAPFGETFGRRTVFLTCLFFFTVLQIPAALAPNLATFLVVRTFAGLFGSVGVANGGGTISDMFEASGRAVALGPTVGPCIGALVLSVSDWRWTFWTMFIISAVVSTACYFFLYETLAEAVLKDKKAKLERQYPDQKYHVEGADKPLMSMVATNSTRAAKLLLTQPIIMIMSAYQALIFASMYSLYTNYTKIWALYEFSTAQTGLAYLGPATGFVAVAIFVVPYIDKIYGSLKEKHGGEGKPEYRLPLGNIGAVLLPISLFWLGWSIEKHLHWAIPLASTLLFGASQVSIFNTVQNYYIDSFEKNAASALAAGAFLRSVSGGIFPLLVPNMFESIGYGWGMSVFGFIRTSQPTMVTNTLCVLFFCFSLPSISSANPSSSYLSTSDSDPLFRNAFHIFNALHSSMRQWGSSLNYNGMSFFPALVPKGTEFYHGRGTNETVTGIEWLAFEPEHAQVFANHGPGGRQPGGGGGRGPPGDGNGPPPNDGDNDRPGPGSKGNGFGLPKDGYGPPKHGEGPPPEHAGHQRPLHFEKREGESEPQLSGYLHTYMTSRDLQLLYIDGMSAGKTPNGTLDSQYHGVLNSTETHQGMWDNELAKIMCAIAANEWKGRVDGFIRMEAGFEIILCDFTKSVELRRITRAGGLCPVVGGCQDAGPEAAYSANFAYLRAVSDRYHGIGGNRVQINYDQFVSAYTQDIDLFQSGQRGPRLQDAPPKILSAIRSELDALVLSSPNPFTAKSINRQSVTDMIITHYSPRLQSLSSKPTITNKATFLHELDLLLSPFISYDSRSTSAETDRCTTHFLPLSTLSTLASQITSHVSNHICKTLFHLAAHPQDRVAVMDRLIADLNWTTWKQCGGCGWDEICLVPIWPYGTEEDWVRPGCVNATGFSTKRGYWGGRGGPGGRPPGEGPPGEGPPPPPMEAWWSGKKGGMKDVPHPGDRRVELIGF</sequence>
<feature type="compositionally biased region" description="Pro residues" evidence="5">
    <location>
        <begin position="1448"/>
        <end position="1465"/>
    </location>
</feature>
<dbReference type="SUPFAM" id="SSF103473">
    <property type="entry name" value="MFS general substrate transporter"/>
    <property type="match status" value="2"/>
</dbReference>
<feature type="transmembrane region" description="Helical" evidence="6">
    <location>
        <begin position="121"/>
        <end position="142"/>
    </location>
</feature>
<feature type="transmembrane region" description="Helical" evidence="6">
    <location>
        <begin position="561"/>
        <end position="580"/>
    </location>
</feature>
<dbReference type="InterPro" id="IPR011701">
    <property type="entry name" value="MFS"/>
</dbReference>
<evidence type="ECO:0000313" key="8">
    <source>
        <dbReference type="Proteomes" id="UP000433883"/>
    </source>
</evidence>
<dbReference type="Pfam" id="PF05978">
    <property type="entry name" value="UNC-93"/>
    <property type="match status" value="1"/>
</dbReference>
<name>A0A8H3VD59_VENIN</name>
<feature type="region of interest" description="Disordered" evidence="5">
    <location>
        <begin position="412"/>
        <end position="431"/>
    </location>
</feature>
<feature type="transmembrane region" description="Helical" evidence="6">
    <location>
        <begin position="276"/>
        <end position="295"/>
    </location>
</feature>
<comment type="subcellular location">
    <subcellularLocation>
        <location evidence="1">Membrane</location>
        <topology evidence="1">Multi-pass membrane protein</topology>
    </subcellularLocation>
</comment>
<dbReference type="PANTHER" id="PTHR23502:SF171">
    <property type="entry name" value="MAJOR FACILITATOR SUPERFAMILY (MFS) PROFILE DOMAIN-CONTAINING PROTEIN"/>
    <property type="match status" value="1"/>
</dbReference>
<evidence type="ECO:0000256" key="3">
    <source>
        <dbReference type="ARBA" id="ARBA00022989"/>
    </source>
</evidence>
<organism evidence="7 8">
    <name type="scientific">Venturia inaequalis</name>
    <name type="common">Apple scab fungus</name>
    <dbReference type="NCBI Taxonomy" id="5025"/>
    <lineage>
        <taxon>Eukaryota</taxon>
        <taxon>Fungi</taxon>
        <taxon>Dikarya</taxon>
        <taxon>Ascomycota</taxon>
        <taxon>Pezizomycotina</taxon>
        <taxon>Dothideomycetes</taxon>
        <taxon>Pleosporomycetidae</taxon>
        <taxon>Venturiales</taxon>
        <taxon>Venturiaceae</taxon>
        <taxon>Venturia</taxon>
    </lineage>
</organism>